<comment type="similarity">
    <text evidence="1">Belongs to the AATF family.</text>
</comment>
<dbReference type="PANTHER" id="PTHR15565">
    <property type="entry name" value="AATF PROTEIN APOPTOSIS ANTAGONIZING TRANSCRIPTION FACTOR"/>
    <property type="match status" value="1"/>
</dbReference>
<evidence type="ECO:0000256" key="1">
    <source>
        <dbReference type="ARBA" id="ARBA00008966"/>
    </source>
</evidence>
<evidence type="ECO:0000313" key="5">
    <source>
        <dbReference type="EMBL" id="AEO34024.1"/>
    </source>
</evidence>
<evidence type="ECO:0000259" key="3">
    <source>
        <dbReference type="Pfam" id="PF08164"/>
    </source>
</evidence>
<dbReference type="PANTHER" id="PTHR15565:SF0">
    <property type="entry name" value="PROTEIN AATF"/>
    <property type="match status" value="1"/>
</dbReference>
<feature type="compositionally biased region" description="Acidic residues" evidence="2">
    <location>
        <begin position="106"/>
        <end position="115"/>
    </location>
</feature>
<feature type="compositionally biased region" description="Acidic residues" evidence="2">
    <location>
        <begin position="287"/>
        <end position="303"/>
    </location>
</feature>
<protein>
    <submittedName>
        <fullName evidence="5">Uncharacterized protein</fullName>
    </submittedName>
</protein>
<evidence type="ECO:0000256" key="2">
    <source>
        <dbReference type="SAM" id="MobiDB-lite"/>
    </source>
</evidence>
<dbReference type="Pfam" id="PF08164">
    <property type="entry name" value="TRAUB"/>
    <property type="match status" value="1"/>
</dbReference>
<dbReference type="GO" id="GO:0006357">
    <property type="term" value="P:regulation of transcription by RNA polymerase II"/>
    <property type="evidence" value="ECO:0007669"/>
    <property type="project" value="TreeGrafter"/>
</dbReference>
<dbReference type="AlphaFoldDB" id="G3MKK6"/>
<name>G3MKK6_AMBMU</name>
<feature type="domain" description="AATF leucine zipper-containing" evidence="4">
    <location>
        <begin position="183"/>
        <end position="363"/>
    </location>
</feature>
<dbReference type="Pfam" id="PF13339">
    <property type="entry name" value="AATF-Che1"/>
    <property type="match status" value="1"/>
</dbReference>
<accession>G3MKK6</accession>
<feature type="region of interest" description="Disordered" evidence="2">
    <location>
        <begin position="274"/>
        <end position="326"/>
    </location>
</feature>
<organism evidence="5">
    <name type="scientific">Amblyomma maculatum</name>
    <name type="common">Gulf Coast tick</name>
    <dbReference type="NCBI Taxonomy" id="34609"/>
    <lineage>
        <taxon>Eukaryota</taxon>
        <taxon>Metazoa</taxon>
        <taxon>Ecdysozoa</taxon>
        <taxon>Arthropoda</taxon>
        <taxon>Chelicerata</taxon>
        <taxon>Arachnida</taxon>
        <taxon>Acari</taxon>
        <taxon>Parasitiformes</taxon>
        <taxon>Ixodida</taxon>
        <taxon>Ixodoidea</taxon>
        <taxon>Ixodidae</taxon>
        <taxon>Amblyomminae</taxon>
        <taxon>Amblyomma</taxon>
    </lineage>
</organism>
<proteinExistence type="evidence at transcript level"/>
<dbReference type="InterPro" id="IPR012617">
    <property type="entry name" value="AATF_C"/>
</dbReference>
<dbReference type="InterPro" id="IPR025160">
    <property type="entry name" value="AATF"/>
</dbReference>
<sequence>MSLLKNLDDLVNTAPALVDPEDDIHEDTKARLVDRCVADYDDAAAHRPKSRRQPQVILGDRYAGKKVSRKDLDEDGFDTYEEDSHASGDADSISDFGSDVSKDQQGEQDDDDGDEASSAGVSDDQDQVSKEEEADEDEGDEEDDDDGDIDTEDVDLGASVTFNQKSSDMDGVDKFSSFNMAAEVKKGKAVRAQLLIWDSILELRIQLQKLLVLANQFPKPEKFSAFRLAALEQDKKNAKLMGQAKHSVELVMNQLLNLQEKLRDSYPDIRNIFSSAGGQQNGVNPVDSEDEEIPSDTEPEESDDKGSEGATVAGSTKRKSAEQMHPKRLVKCRKMDVCASSVAEFWKSFEPYRNSTIEKWYERTRLLSGKVGRGFASLEQSPVKQIQHILMDEERLLRRTQTKRSSYRILGDEETTNDEEQNPGTADVDEEIFDDDDFYHHLLREIIERKTSNVDNPVALSRQWLEIQKLRKKVKRKVDTRASKGRKIRYDIIPKLVNYMAPLDRSTYSDEAKTELFGSLFGQKKYSG</sequence>
<dbReference type="GO" id="GO:0005730">
    <property type="term" value="C:nucleolus"/>
    <property type="evidence" value="ECO:0007669"/>
    <property type="project" value="TreeGrafter"/>
</dbReference>
<feature type="compositionally biased region" description="Acidic residues" evidence="2">
    <location>
        <begin position="132"/>
        <end position="153"/>
    </location>
</feature>
<dbReference type="EMBL" id="JO842407">
    <property type="protein sequence ID" value="AEO34024.1"/>
    <property type="molecule type" value="mRNA"/>
</dbReference>
<feature type="region of interest" description="Disordered" evidence="2">
    <location>
        <begin position="40"/>
        <end position="153"/>
    </location>
</feature>
<dbReference type="InterPro" id="IPR039223">
    <property type="entry name" value="AATF/Bfr2"/>
</dbReference>
<reference evidence="5" key="1">
    <citation type="journal article" date="2011" name="PLoS ONE">
        <title>A deep insight into the sialotranscriptome of the gulf coast tick, Amblyomma maculatum.</title>
        <authorList>
            <person name="Karim S."/>
            <person name="Singh P."/>
            <person name="Ribeiro J.M."/>
        </authorList>
    </citation>
    <scope>NUCLEOTIDE SEQUENCE</scope>
    <source>
        <tissue evidence="5">Salivary gland</tissue>
    </source>
</reference>
<evidence type="ECO:0000259" key="4">
    <source>
        <dbReference type="Pfam" id="PF13339"/>
    </source>
</evidence>
<feature type="compositionally biased region" description="Polar residues" evidence="2">
    <location>
        <begin position="274"/>
        <end position="283"/>
    </location>
</feature>
<feature type="domain" description="Apoptosis-antagonizing transcription factor C-terminal" evidence="3">
    <location>
        <begin position="439"/>
        <end position="521"/>
    </location>
</feature>